<name>A0A194XR84_MOLSC</name>
<dbReference type="InParanoid" id="A0A194XR84"/>
<protein>
    <submittedName>
        <fullName evidence="2">Uncharacterized protein</fullName>
    </submittedName>
</protein>
<dbReference type="EMBL" id="KQ947406">
    <property type="protein sequence ID" value="KUJ22564.1"/>
    <property type="molecule type" value="Genomic_DNA"/>
</dbReference>
<evidence type="ECO:0000313" key="3">
    <source>
        <dbReference type="Proteomes" id="UP000070700"/>
    </source>
</evidence>
<dbReference type="AlphaFoldDB" id="A0A194XR84"/>
<proteinExistence type="predicted"/>
<feature type="region of interest" description="Disordered" evidence="1">
    <location>
        <begin position="1"/>
        <end position="46"/>
    </location>
</feature>
<feature type="compositionally biased region" description="Low complexity" evidence="1">
    <location>
        <begin position="22"/>
        <end position="36"/>
    </location>
</feature>
<organism evidence="2 3">
    <name type="scientific">Mollisia scopiformis</name>
    <name type="common">Conifer needle endophyte fungus</name>
    <name type="synonym">Phialocephala scopiformis</name>
    <dbReference type="NCBI Taxonomy" id="149040"/>
    <lineage>
        <taxon>Eukaryota</taxon>
        <taxon>Fungi</taxon>
        <taxon>Dikarya</taxon>
        <taxon>Ascomycota</taxon>
        <taxon>Pezizomycotina</taxon>
        <taxon>Leotiomycetes</taxon>
        <taxon>Helotiales</taxon>
        <taxon>Mollisiaceae</taxon>
        <taxon>Mollisia</taxon>
    </lineage>
</organism>
<dbReference type="GeneID" id="28816319"/>
<accession>A0A194XR84</accession>
<dbReference type="KEGG" id="psco:LY89DRAFT_303851"/>
<keyword evidence="3" id="KW-1185">Reference proteome</keyword>
<evidence type="ECO:0000256" key="1">
    <source>
        <dbReference type="SAM" id="MobiDB-lite"/>
    </source>
</evidence>
<feature type="compositionally biased region" description="Pro residues" evidence="1">
    <location>
        <begin position="10"/>
        <end position="21"/>
    </location>
</feature>
<dbReference type="Proteomes" id="UP000070700">
    <property type="component" value="Unassembled WGS sequence"/>
</dbReference>
<dbReference type="RefSeq" id="XP_018076919.1">
    <property type="nucleotide sequence ID" value="XM_018206593.1"/>
</dbReference>
<reference evidence="2 3" key="1">
    <citation type="submission" date="2015-10" db="EMBL/GenBank/DDBJ databases">
        <title>Full genome of DAOMC 229536 Phialocephala scopiformis, a fungal endophyte of spruce producing the potent anti-insectan compound rugulosin.</title>
        <authorList>
            <consortium name="DOE Joint Genome Institute"/>
            <person name="Walker A.K."/>
            <person name="Frasz S.L."/>
            <person name="Seifert K.A."/>
            <person name="Miller J.D."/>
            <person name="Mondo S.J."/>
            <person name="Labutti K."/>
            <person name="Lipzen A."/>
            <person name="Dockter R."/>
            <person name="Kennedy M."/>
            <person name="Grigoriev I.V."/>
            <person name="Spatafora J.W."/>
        </authorList>
    </citation>
    <scope>NUCLEOTIDE SEQUENCE [LARGE SCALE GENOMIC DNA]</scope>
    <source>
        <strain evidence="2 3">CBS 120377</strain>
    </source>
</reference>
<evidence type="ECO:0000313" key="2">
    <source>
        <dbReference type="EMBL" id="KUJ22564.1"/>
    </source>
</evidence>
<gene>
    <name evidence="2" type="ORF">LY89DRAFT_303851</name>
</gene>
<sequence>MLLVELSSPFPLPPSPPPPPTTTTTSTSTFTLSSPSPSSPPPPLTTTLRCCRALAERNRVRPARYYLRGGGKAVLSSTSSNHSFLQRKAHYCPKRCCKWRKSLPLPFVVEAVELPTKKVLIPQEKNRLASLPPAISTKILTTAVLSHKKRSVSASLEPSSFEHTRQLLQNLETGAILVSLCFLPPVIHRLQRR</sequence>